<dbReference type="GO" id="GO:0015833">
    <property type="term" value="P:peptide transport"/>
    <property type="evidence" value="ECO:0007669"/>
    <property type="project" value="InterPro"/>
</dbReference>
<dbReference type="InterPro" id="IPR003593">
    <property type="entry name" value="AAA+_ATPase"/>
</dbReference>
<gene>
    <name evidence="6" type="ORF">D9Q81_06965</name>
</gene>
<comment type="caution">
    <text evidence="6">The sequence shown here is derived from an EMBL/GenBank/DDBJ whole genome shotgun (WGS) entry which is preliminary data.</text>
</comment>
<evidence type="ECO:0000256" key="1">
    <source>
        <dbReference type="ARBA" id="ARBA00005417"/>
    </source>
</evidence>
<organism evidence="6 7">
    <name type="scientific">Candidatus Korarchaeum cryptofilum</name>
    <dbReference type="NCBI Taxonomy" id="498846"/>
    <lineage>
        <taxon>Archaea</taxon>
        <taxon>Thermoproteota</taxon>
        <taxon>Candidatus Korarchaeia</taxon>
        <taxon>Candidatus Korarchaeales</taxon>
        <taxon>Candidatus Korarchaeaceae</taxon>
        <taxon>Candidatus Korarchaeum</taxon>
    </lineage>
</organism>
<keyword evidence="2" id="KW-0813">Transport</keyword>
<dbReference type="EMBL" id="RCOR01000037">
    <property type="protein sequence ID" value="RSN68019.1"/>
    <property type="molecule type" value="Genomic_DNA"/>
</dbReference>
<feature type="domain" description="ABC transporter" evidence="5">
    <location>
        <begin position="6"/>
        <end position="251"/>
    </location>
</feature>
<dbReference type="PANTHER" id="PTHR43776">
    <property type="entry name" value="TRANSPORT ATP-BINDING PROTEIN"/>
    <property type="match status" value="1"/>
</dbReference>
<dbReference type="InterPro" id="IPR003439">
    <property type="entry name" value="ABC_transporter-like_ATP-bd"/>
</dbReference>
<protein>
    <submittedName>
        <fullName evidence="6">ABC transporter ATP-binding protein</fullName>
    </submittedName>
</protein>
<dbReference type="InterPro" id="IPR050319">
    <property type="entry name" value="ABC_transp_ATP-bind"/>
</dbReference>
<dbReference type="CDD" id="cd03257">
    <property type="entry name" value="ABC_NikE_OppD_transporters"/>
    <property type="match status" value="1"/>
</dbReference>
<dbReference type="Pfam" id="PF08352">
    <property type="entry name" value="oligo_HPY"/>
    <property type="match status" value="1"/>
</dbReference>
<dbReference type="InterPro" id="IPR013563">
    <property type="entry name" value="Oligopep_ABC_C"/>
</dbReference>
<dbReference type="Proteomes" id="UP000278149">
    <property type="component" value="Unassembled WGS sequence"/>
</dbReference>
<dbReference type="NCBIfam" id="TIGR01727">
    <property type="entry name" value="oligo_HPY"/>
    <property type="match status" value="1"/>
</dbReference>
<sequence>MSPLILEVENLKKYFEVSLGTVRAIDDISFGVEEGETFGLVGESGSGKSTTGHVIVGIYKPTSGKILYKGEDISVPLKKRPIRLKKEIQMVFQDPRSSLNPMQTVRDIVELPMRIHMKHMSSRDREAKVKRILEEVGLPPEDFMNRFPRELGGGESQLVAIARALASEPSFIVLDEPTSALDVSIQAKIISVLLKLQREYNLSYLFITHDLSLVRNVSRRVAIMYLGKIYELAPTERFFVNPLHPYTKMLLSSVPVLTEDEERLKPKEIRSTGEIPSPMNPPSGCRFRTRCPLAYERCSEVEPKFAEVEDGHYVACHLYNSQS</sequence>
<evidence type="ECO:0000259" key="5">
    <source>
        <dbReference type="PROSITE" id="PS50893"/>
    </source>
</evidence>
<dbReference type="FunFam" id="3.40.50.300:FF:000016">
    <property type="entry name" value="Oligopeptide ABC transporter ATP-binding component"/>
    <property type="match status" value="1"/>
</dbReference>
<dbReference type="GO" id="GO:0055085">
    <property type="term" value="P:transmembrane transport"/>
    <property type="evidence" value="ECO:0007669"/>
    <property type="project" value="UniProtKB-ARBA"/>
</dbReference>
<keyword evidence="4 6" id="KW-0067">ATP-binding</keyword>
<dbReference type="PROSITE" id="PS50893">
    <property type="entry name" value="ABC_TRANSPORTER_2"/>
    <property type="match status" value="1"/>
</dbReference>
<evidence type="ECO:0000256" key="4">
    <source>
        <dbReference type="ARBA" id="ARBA00022840"/>
    </source>
</evidence>
<dbReference type="SMART" id="SM00382">
    <property type="entry name" value="AAA"/>
    <property type="match status" value="1"/>
</dbReference>
<reference evidence="6 7" key="1">
    <citation type="submission" date="2018-10" db="EMBL/GenBank/DDBJ databases">
        <title>Co-occurring genomic capacity for anaerobic methane metabolism and dissimilatory sulfite reduction discovered in the Korarchaeota.</title>
        <authorList>
            <person name="Mckay L.J."/>
            <person name="Dlakic M."/>
            <person name="Fields M.W."/>
            <person name="Delmont T.O."/>
            <person name="Eren A.M."/>
            <person name="Jay Z.J."/>
            <person name="Klingelsmith K.B."/>
            <person name="Rusch D.B."/>
            <person name="Inskeep W.P."/>
        </authorList>
    </citation>
    <scope>NUCLEOTIDE SEQUENCE [LARGE SCALE GENOMIC DNA]</scope>
    <source>
        <strain evidence="6 7">WS</strain>
    </source>
</reference>
<comment type="similarity">
    <text evidence="1">Belongs to the ABC transporter superfamily.</text>
</comment>
<evidence type="ECO:0000256" key="3">
    <source>
        <dbReference type="ARBA" id="ARBA00022741"/>
    </source>
</evidence>
<dbReference type="SUPFAM" id="SSF52540">
    <property type="entry name" value="P-loop containing nucleoside triphosphate hydrolases"/>
    <property type="match status" value="1"/>
</dbReference>
<dbReference type="Pfam" id="PF00005">
    <property type="entry name" value="ABC_tran"/>
    <property type="match status" value="1"/>
</dbReference>
<dbReference type="Gene3D" id="3.40.50.300">
    <property type="entry name" value="P-loop containing nucleotide triphosphate hydrolases"/>
    <property type="match status" value="1"/>
</dbReference>
<dbReference type="RefSeq" id="WP_125742260.1">
    <property type="nucleotide sequence ID" value="NZ_RCOR01000037.1"/>
</dbReference>
<dbReference type="GO" id="GO:0016887">
    <property type="term" value="F:ATP hydrolysis activity"/>
    <property type="evidence" value="ECO:0007669"/>
    <property type="project" value="InterPro"/>
</dbReference>
<keyword evidence="3" id="KW-0547">Nucleotide-binding</keyword>
<evidence type="ECO:0000313" key="7">
    <source>
        <dbReference type="Proteomes" id="UP000278149"/>
    </source>
</evidence>
<name>A0A3R9PD75_9CREN</name>
<dbReference type="AlphaFoldDB" id="A0A3R9PD75"/>
<evidence type="ECO:0000256" key="2">
    <source>
        <dbReference type="ARBA" id="ARBA00022448"/>
    </source>
</evidence>
<evidence type="ECO:0000313" key="6">
    <source>
        <dbReference type="EMBL" id="RSN68019.1"/>
    </source>
</evidence>
<dbReference type="InterPro" id="IPR027417">
    <property type="entry name" value="P-loop_NTPase"/>
</dbReference>
<accession>A0A3R9PD75</accession>
<dbReference type="PANTHER" id="PTHR43776:SF7">
    <property type="entry name" value="D,D-DIPEPTIDE TRANSPORT ATP-BINDING PROTEIN DDPF-RELATED"/>
    <property type="match status" value="1"/>
</dbReference>
<proteinExistence type="inferred from homology"/>
<dbReference type="GO" id="GO:0005524">
    <property type="term" value="F:ATP binding"/>
    <property type="evidence" value="ECO:0007669"/>
    <property type="project" value="UniProtKB-KW"/>
</dbReference>